<gene>
    <name evidence="4" type="ORF">A3Q56_00361</name>
</gene>
<dbReference type="GO" id="GO:0003735">
    <property type="term" value="F:structural constituent of ribosome"/>
    <property type="evidence" value="ECO:0007669"/>
    <property type="project" value="InterPro"/>
</dbReference>
<reference evidence="4 5" key="1">
    <citation type="submission" date="2016-04" db="EMBL/GenBank/DDBJ databases">
        <title>The genome of Intoshia linei affirms orthonectids as highly simplified spiralians.</title>
        <authorList>
            <person name="Mikhailov K.V."/>
            <person name="Slusarev G.S."/>
            <person name="Nikitin M.A."/>
            <person name="Logacheva M.D."/>
            <person name="Penin A."/>
            <person name="Aleoshin V."/>
            <person name="Panchin Y.V."/>
        </authorList>
    </citation>
    <scope>NUCLEOTIDE SEQUENCE [LARGE SCALE GENOMIC DNA]</scope>
    <source>
        <strain evidence="4">Intl2013</strain>
        <tissue evidence="4">Whole animal</tissue>
    </source>
</reference>
<dbReference type="PANTHER" id="PTHR13479">
    <property type="entry name" value="30S RIBOSOMAL PROTEIN S18"/>
    <property type="match status" value="1"/>
</dbReference>
<dbReference type="AlphaFoldDB" id="A0A177BDS9"/>
<dbReference type="EMBL" id="LWCA01000018">
    <property type="protein sequence ID" value="OAF71863.1"/>
    <property type="molecule type" value="Genomic_DNA"/>
</dbReference>
<dbReference type="Gene3D" id="4.10.640.10">
    <property type="entry name" value="Ribosomal protein S18"/>
    <property type="match status" value="1"/>
</dbReference>
<proteinExistence type="inferred from homology"/>
<dbReference type="GO" id="GO:0032543">
    <property type="term" value="P:mitochondrial translation"/>
    <property type="evidence" value="ECO:0007669"/>
    <property type="project" value="TreeGrafter"/>
</dbReference>
<evidence type="ECO:0000313" key="5">
    <source>
        <dbReference type="Proteomes" id="UP000078046"/>
    </source>
</evidence>
<dbReference type="PANTHER" id="PTHR13479:SF40">
    <property type="entry name" value="SMALL RIBOSOMAL SUBUNIT PROTEIN BS18M"/>
    <property type="match status" value="1"/>
</dbReference>
<dbReference type="Proteomes" id="UP000078046">
    <property type="component" value="Unassembled WGS sequence"/>
</dbReference>
<dbReference type="OrthoDB" id="10066799at2759"/>
<protein>
    <submittedName>
        <fullName evidence="4">28S ribosomal protein S18-1, mitochondrial</fullName>
    </submittedName>
</protein>
<comment type="similarity">
    <text evidence="1">Belongs to the bacterial ribosomal protein bS18 family.</text>
</comment>
<dbReference type="InterPro" id="IPR036870">
    <property type="entry name" value="Ribosomal_bS18_sf"/>
</dbReference>
<evidence type="ECO:0000256" key="3">
    <source>
        <dbReference type="ARBA" id="ARBA00023274"/>
    </source>
</evidence>
<dbReference type="InterPro" id="IPR001648">
    <property type="entry name" value="Ribosomal_bS18"/>
</dbReference>
<dbReference type="GO" id="GO:0070181">
    <property type="term" value="F:small ribosomal subunit rRNA binding"/>
    <property type="evidence" value="ECO:0007669"/>
    <property type="project" value="TreeGrafter"/>
</dbReference>
<sequence>MMNKIFKTNSGKLKLPYINPNVKYVTKSKPVISIQEDTGKDLYKQCSKKCIICKHNIQLNYKNIRLLSQFVSPYTGKFLKRDITGLCIYMEKHISGLIQQARRFGLMSVIVHDVKYLNNPKLFNYNKKSIYNYIKIN</sequence>
<comment type="caution">
    <text evidence="4">The sequence shown here is derived from an EMBL/GenBank/DDBJ whole genome shotgun (WGS) entry which is preliminary data.</text>
</comment>
<dbReference type="Pfam" id="PF01084">
    <property type="entry name" value="Ribosomal_S18"/>
    <property type="match status" value="1"/>
</dbReference>
<accession>A0A177BDS9</accession>
<evidence type="ECO:0000256" key="1">
    <source>
        <dbReference type="ARBA" id="ARBA00005589"/>
    </source>
</evidence>
<keyword evidence="3" id="KW-0687">Ribonucleoprotein</keyword>
<name>A0A177BDS9_9BILA</name>
<organism evidence="4 5">
    <name type="scientific">Intoshia linei</name>
    <dbReference type="NCBI Taxonomy" id="1819745"/>
    <lineage>
        <taxon>Eukaryota</taxon>
        <taxon>Metazoa</taxon>
        <taxon>Spiralia</taxon>
        <taxon>Lophotrochozoa</taxon>
        <taxon>Mesozoa</taxon>
        <taxon>Orthonectida</taxon>
        <taxon>Rhopaluridae</taxon>
        <taxon>Intoshia</taxon>
    </lineage>
</organism>
<dbReference type="GO" id="GO:0005763">
    <property type="term" value="C:mitochondrial small ribosomal subunit"/>
    <property type="evidence" value="ECO:0007669"/>
    <property type="project" value="TreeGrafter"/>
</dbReference>
<dbReference type="SUPFAM" id="SSF46911">
    <property type="entry name" value="Ribosomal protein S18"/>
    <property type="match status" value="1"/>
</dbReference>
<evidence type="ECO:0000313" key="4">
    <source>
        <dbReference type="EMBL" id="OAF71863.1"/>
    </source>
</evidence>
<evidence type="ECO:0000256" key="2">
    <source>
        <dbReference type="ARBA" id="ARBA00022980"/>
    </source>
</evidence>
<keyword evidence="2 4" id="KW-0689">Ribosomal protein</keyword>
<keyword evidence="5" id="KW-1185">Reference proteome</keyword>